<organism evidence="1 2">
    <name type="scientific">Halomarina ordinaria</name>
    <dbReference type="NCBI Taxonomy" id="3033939"/>
    <lineage>
        <taxon>Archaea</taxon>
        <taxon>Methanobacteriati</taxon>
        <taxon>Methanobacteriota</taxon>
        <taxon>Stenosarchaea group</taxon>
        <taxon>Halobacteria</taxon>
        <taxon>Halobacteriales</taxon>
        <taxon>Natronomonadaceae</taxon>
        <taxon>Halomarina</taxon>
    </lineage>
</organism>
<dbReference type="Pfam" id="PF04245">
    <property type="entry name" value="NA37"/>
    <property type="match status" value="1"/>
</dbReference>
<gene>
    <name evidence="1" type="ORF">ACFQHK_11960</name>
</gene>
<dbReference type="RefSeq" id="WP_304448888.1">
    <property type="nucleotide sequence ID" value="NZ_JARRAH010000001.1"/>
</dbReference>
<dbReference type="Proteomes" id="UP001596406">
    <property type="component" value="Unassembled WGS sequence"/>
</dbReference>
<comment type="caution">
    <text evidence="1">The sequence shown here is derived from an EMBL/GenBank/DDBJ whole genome shotgun (WGS) entry which is preliminary data.</text>
</comment>
<proteinExistence type="predicted"/>
<sequence length="350" mass="38856">MPIIINAIAYSPVKHDIESGDDEDWIESTRTVDIDEDVIDIFRKYLVRVISKEDNSRVGLGHFPDESSGTQERLNRVLELDLALDGDNGDYDAFESIAETFKKRLINEMDGRTSSGVLFTIHANKDGTDVVGILKLDLDDEERSRLDPDTRHLAYEELEGVLPPVESFQKGCTYPLIGSDEFYLDGDVKFLQEDSDSDYFEDFLGCITSSASLEQSQNILTAVDDLKREKEGTGLSPDDIQTFRTSILGTDGGIVENTDVHEASRAVLNDSYDEDEVDDALYGAGESEVQIDVNNAPSTVVYKIDGGDIKVEIPMSLVNSDRVDVIEPSNDDGECVITVRGTSLQRDYQK</sequence>
<reference evidence="1 2" key="1">
    <citation type="journal article" date="2019" name="Int. J. Syst. Evol. Microbiol.">
        <title>The Global Catalogue of Microorganisms (GCM) 10K type strain sequencing project: providing services to taxonomists for standard genome sequencing and annotation.</title>
        <authorList>
            <consortium name="The Broad Institute Genomics Platform"/>
            <consortium name="The Broad Institute Genome Sequencing Center for Infectious Disease"/>
            <person name="Wu L."/>
            <person name="Ma J."/>
        </authorList>
    </citation>
    <scope>NUCLEOTIDE SEQUENCE [LARGE SCALE GENOMIC DNA]</scope>
    <source>
        <strain evidence="1 2">PSRA2</strain>
    </source>
</reference>
<dbReference type="EMBL" id="JBHSXM010000001">
    <property type="protein sequence ID" value="MFC6837221.1"/>
    <property type="molecule type" value="Genomic_DNA"/>
</dbReference>
<accession>A0ABD5UD27</accession>
<protein>
    <submittedName>
        <fullName evidence="1">Nucleoid-associated protein</fullName>
    </submittedName>
</protein>
<dbReference type="AlphaFoldDB" id="A0ABD5UD27"/>
<name>A0ABD5UD27_9EURY</name>
<evidence type="ECO:0000313" key="2">
    <source>
        <dbReference type="Proteomes" id="UP001596406"/>
    </source>
</evidence>
<dbReference type="InterPro" id="IPR007358">
    <property type="entry name" value="Nucleoid_associated_NdpA"/>
</dbReference>
<evidence type="ECO:0000313" key="1">
    <source>
        <dbReference type="EMBL" id="MFC6837221.1"/>
    </source>
</evidence>
<keyword evidence="2" id="KW-1185">Reference proteome</keyword>